<dbReference type="PANTHER" id="PTHR33507:SF3">
    <property type="entry name" value="INNER MEMBRANE PROTEIN YBBJ"/>
    <property type="match status" value="1"/>
</dbReference>
<gene>
    <name evidence="8" type="ORF">LA374_17290</name>
    <name evidence="7" type="ORF">WL1483_4221</name>
</gene>
<dbReference type="InterPro" id="IPR002810">
    <property type="entry name" value="NfeD-like_C"/>
</dbReference>
<feature type="transmembrane region" description="Helical" evidence="5">
    <location>
        <begin position="12"/>
        <end position="34"/>
    </location>
</feature>
<proteinExistence type="predicted"/>
<evidence type="ECO:0000256" key="5">
    <source>
        <dbReference type="SAM" id="Phobius"/>
    </source>
</evidence>
<feature type="domain" description="NfeD-like C-terminal" evidence="6">
    <location>
        <begin position="94"/>
        <end position="149"/>
    </location>
</feature>
<dbReference type="PATRIC" id="fig|652.5.peg.3160"/>
<dbReference type="Pfam" id="PF01957">
    <property type="entry name" value="NfeD"/>
    <property type="match status" value="1"/>
</dbReference>
<dbReference type="Proteomes" id="UP000058114">
    <property type="component" value="Chromosome"/>
</dbReference>
<evidence type="ECO:0000259" key="6">
    <source>
        <dbReference type="Pfam" id="PF01957"/>
    </source>
</evidence>
<evidence type="ECO:0000256" key="1">
    <source>
        <dbReference type="ARBA" id="ARBA00004141"/>
    </source>
</evidence>
<dbReference type="OrthoDB" id="6402862at2"/>
<keyword evidence="2 5" id="KW-0812">Transmembrane</keyword>
<dbReference type="InterPro" id="IPR052165">
    <property type="entry name" value="Membrane_assoc_protease"/>
</dbReference>
<dbReference type="AlphaFoldDB" id="A0A0S2SPJ4"/>
<reference evidence="7 9" key="2">
    <citation type="journal article" date="2016" name="Genome Announc.">
        <title>Complete Genome Sequence of the Highly Virulent Aeromonas schubertii Strain WL1483, Isolated from Diseased Snakehead Fish (Channa argus) in China.</title>
        <authorList>
            <person name="Liu L."/>
            <person name="Li N."/>
            <person name="Zhang D."/>
            <person name="Fu X."/>
            <person name="Shi C."/>
            <person name="Lin Q."/>
            <person name="Hao G."/>
        </authorList>
    </citation>
    <scope>NUCLEOTIDE SEQUENCE [LARGE SCALE GENOMIC DNA]</scope>
    <source>
        <strain evidence="7 9">WL1483</strain>
    </source>
</reference>
<dbReference type="KEGG" id="asr:WL1483_4221"/>
<evidence type="ECO:0000313" key="10">
    <source>
        <dbReference type="Proteomes" id="UP000774958"/>
    </source>
</evidence>
<dbReference type="GO" id="GO:0005886">
    <property type="term" value="C:plasma membrane"/>
    <property type="evidence" value="ECO:0007669"/>
    <property type="project" value="TreeGrafter"/>
</dbReference>
<keyword evidence="3 5" id="KW-1133">Transmembrane helix</keyword>
<dbReference type="RefSeq" id="WP_050667957.1">
    <property type="nucleotide sequence ID" value="NZ_CDDB01000106.1"/>
</dbReference>
<evidence type="ECO:0000256" key="3">
    <source>
        <dbReference type="ARBA" id="ARBA00022989"/>
    </source>
</evidence>
<feature type="transmembrane region" description="Helical" evidence="5">
    <location>
        <begin position="54"/>
        <end position="72"/>
    </location>
</feature>
<evidence type="ECO:0000256" key="4">
    <source>
        <dbReference type="ARBA" id="ARBA00023136"/>
    </source>
</evidence>
<dbReference type="Gene3D" id="2.40.50.140">
    <property type="entry name" value="Nucleic acid-binding proteins"/>
    <property type="match status" value="1"/>
</dbReference>
<comment type="subcellular location">
    <subcellularLocation>
        <location evidence="1">Membrane</location>
        <topology evidence="1">Multi-pass membrane protein</topology>
    </subcellularLocation>
</comment>
<dbReference type="PANTHER" id="PTHR33507">
    <property type="entry name" value="INNER MEMBRANE PROTEIN YBBJ"/>
    <property type="match status" value="1"/>
</dbReference>
<evidence type="ECO:0000313" key="8">
    <source>
        <dbReference type="EMBL" id="MBZ6067949.1"/>
    </source>
</evidence>
<accession>A0A0S2SPJ4</accession>
<dbReference type="Proteomes" id="UP000774958">
    <property type="component" value="Unassembled WGS sequence"/>
</dbReference>
<reference evidence="9" key="1">
    <citation type="submission" date="2015-10" db="EMBL/GenBank/DDBJ databases">
        <title>Complete Genome Sequence of Aeromonas schubertii strain WL1483.</title>
        <authorList>
            <person name="Liu L."/>
        </authorList>
    </citation>
    <scope>NUCLEOTIDE SEQUENCE [LARGE SCALE GENOMIC DNA]</scope>
    <source>
        <strain evidence="9">WL1483</strain>
    </source>
</reference>
<dbReference type="EMBL" id="CP013067">
    <property type="protein sequence ID" value="ALP43640.1"/>
    <property type="molecule type" value="Genomic_DNA"/>
</dbReference>
<reference evidence="8 10" key="3">
    <citation type="submission" date="2021-09" db="EMBL/GenBank/DDBJ databases">
        <title>Aeromonas schubertii isolated from Asian sea bass.</title>
        <authorList>
            <person name="Pinpimai K."/>
        </authorList>
    </citation>
    <scope>NUCLEOTIDE SEQUENCE [LARGE SCALE GENOMIC DNA]</scope>
    <source>
        <strain evidence="8 10">CHULA2021a</strain>
    </source>
</reference>
<dbReference type="SUPFAM" id="SSF141322">
    <property type="entry name" value="NfeD domain-like"/>
    <property type="match status" value="1"/>
</dbReference>
<organism evidence="7 9">
    <name type="scientific">Aeromonas schubertii</name>
    <dbReference type="NCBI Taxonomy" id="652"/>
    <lineage>
        <taxon>Bacteria</taxon>
        <taxon>Pseudomonadati</taxon>
        <taxon>Pseudomonadota</taxon>
        <taxon>Gammaproteobacteria</taxon>
        <taxon>Aeromonadales</taxon>
        <taxon>Aeromonadaceae</taxon>
        <taxon>Aeromonas</taxon>
    </lineage>
</organism>
<evidence type="ECO:0000313" key="7">
    <source>
        <dbReference type="EMBL" id="ALP43640.1"/>
    </source>
</evidence>
<keyword evidence="10" id="KW-1185">Reference proteome</keyword>
<protein>
    <submittedName>
        <fullName evidence="8">NfeD family protein</fullName>
    </submittedName>
    <submittedName>
        <fullName evidence="7">Nodulation efficiency family protein</fullName>
    </submittedName>
</protein>
<evidence type="ECO:0000313" key="9">
    <source>
        <dbReference type="Proteomes" id="UP000058114"/>
    </source>
</evidence>
<sequence length="152" mass="17159">MMEWLATLSHWHWLGLGFALLAIEVLGSVGLFLWTGIAALEVGLLLLIVPFGWQGQWLLFAIQSIVTTWLWWRWQHGRDRAPKDAAAGINQRLQGYVGREVVLIEAVEQGQSRVHLDDTVWTVRCDQSLPAGSRVRITGTDSHRLTVEPLQP</sequence>
<name>A0A0S2SPJ4_9GAMM</name>
<evidence type="ECO:0000256" key="2">
    <source>
        <dbReference type="ARBA" id="ARBA00022692"/>
    </source>
</evidence>
<dbReference type="STRING" id="652.WL1483_4221"/>
<dbReference type="EMBL" id="JAIRBT010000030">
    <property type="protein sequence ID" value="MBZ6067949.1"/>
    <property type="molecule type" value="Genomic_DNA"/>
</dbReference>
<keyword evidence="4 5" id="KW-0472">Membrane</keyword>
<dbReference type="InterPro" id="IPR012340">
    <property type="entry name" value="NA-bd_OB-fold"/>
</dbReference>